<dbReference type="PROSITE" id="PS50082">
    <property type="entry name" value="WD_REPEATS_2"/>
    <property type="match status" value="1"/>
</dbReference>
<organism evidence="10 11">
    <name type="scientific">Starmerella bacillaris</name>
    <name type="common">Yeast</name>
    <name type="synonym">Candida zemplinina</name>
    <dbReference type="NCBI Taxonomy" id="1247836"/>
    <lineage>
        <taxon>Eukaryota</taxon>
        <taxon>Fungi</taxon>
        <taxon>Dikarya</taxon>
        <taxon>Ascomycota</taxon>
        <taxon>Saccharomycotina</taxon>
        <taxon>Dipodascomycetes</taxon>
        <taxon>Dipodascales</taxon>
        <taxon>Trichomonascaceae</taxon>
        <taxon>Starmerella</taxon>
    </lineage>
</organism>
<dbReference type="SUPFAM" id="SSF50978">
    <property type="entry name" value="WD40 repeat-like"/>
    <property type="match status" value="1"/>
</dbReference>
<dbReference type="SUPFAM" id="SSF82171">
    <property type="entry name" value="DPP6 N-terminal domain-like"/>
    <property type="match status" value="1"/>
</dbReference>
<feature type="domain" description="WD repeat-containing protein 75 second beta-propeller" evidence="9">
    <location>
        <begin position="346"/>
        <end position="587"/>
    </location>
</feature>
<dbReference type="Pfam" id="PF23769">
    <property type="entry name" value="Beta-prop_WDR75_2nd"/>
    <property type="match status" value="1"/>
</dbReference>
<dbReference type="AlphaFoldDB" id="A0AAV5RLH3"/>
<comment type="subcellular location">
    <subcellularLocation>
        <location evidence="1">Nucleus</location>
        <location evidence="1">Nucleolus</location>
    </subcellularLocation>
</comment>
<evidence type="ECO:0000256" key="6">
    <source>
        <dbReference type="ARBA" id="ARBA00023163"/>
    </source>
</evidence>
<evidence type="ECO:0000256" key="4">
    <source>
        <dbReference type="ARBA" id="ARBA00022574"/>
    </source>
</evidence>
<dbReference type="PANTHER" id="PTHR44215">
    <property type="entry name" value="WD REPEAT-CONTAINING PROTEIN 75"/>
    <property type="match status" value="1"/>
</dbReference>
<dbReference type="InterPro" id="IPR036322">
    <property type="entry name" value="WD40_repeat_dom_sf"/>
</dbReference>
<keyword evidence="6" id="KW-0804">Transcription</keyword>
<accession>A0AAV5RLH3</accession>
<dbReference type="InterPro" id="IPR053826">
    <property type="entry name" value="WDR75"/>
</dbReference>
<evidence type="ECO:0000256" key="3">
    <source>
        <dbReference type="ARBA" id="ARBA00022552"/>
    </source>
</evidence>
<dbReference type="InterPro" id="IPR057644">
    <property type="entry name" value="Beta-prop_WDR75_2nd"/>
</dbReference>
<dbReference type="Proteomes" id="UP001362899">
    <property type="component" value="Unassembled WGS sequence"/>
</dbReference>
<keyword evidence="5" id="KW-0677">Repeat</keyword>
<evidence type="ECO:0000313" key="10">
    <source>
        <dbReference type="EMBL" id="GMM51583.1"/>
    </source>
</evidence>
<dbReference type="GO" id="GO:0003723">
    <property type="term" value="F:RNA binding"/>
    <property type="evidence" value="ECO:0007669"/>
    <property type="project" value="InterPro"/>
</dbReference>
<dbReference type="InterPro" id="IPR015943">
    <property type="entry name" value="WD40/YVTN_repeat-like_dom_sf"/>
</dbReference>
<dbReference type="InterPro" id="IPR001680">
    <property type="entry name" value="WD40_rpt"/>
</dbReference>
<sequence length="733" mass="80357">MKSWTVTGACGGRYPAADPVFFKDGQRVGVATALGVKIYQLSTKQMIAKINTDCSTCTQLLLDSEEEYFYIVHSSGDVERVRVNDNNVEKLEHGNLKVHTLLNQVLESTISFMAIIVNIQGFLELGVLDLATGEYKSVLETGMHLDTGLTAVSGSGKFVSFGSTKSSKVELYNLEQQKSIKLKSAGRSSASRLAVSDSGLVAVGTASGVIDVIYPEKGWIRSLKWHLEPIQALRFTLNDEYLLSGGHERVLVFWQLSTNEQQFLPRLQGEITSICTSTGANSLYGITLANAQLVVLSAVDLLSRLNIAGTRAEYVKLPPEPQVARRKRRKRVLDAWANSDYTTSLEVQPGTRNVFLRASSSQTQVYNLSRDEQEQIINLAPTLDTGKVRRELEIEDPDVSLLKFTPDGEYMVTFDSSKTPPGLLSSNDLNTNLKFWTHADGKWTLNTRIESPHGSGVVIRDICFVKNDDRISVVTAATDGSLKLWESLDESVNGSFALKRTLPSFATNSKATSITASTDGSVLALGHESNIYLLNASTLRIAHQLPNIAGSSIRSLRFCGPNLVALTKTRLVVFDLVSMSERWSIMVKSPHHGGRLLSIDETKNAIVFAVNFWEGYRVKSIILQFNPDTSVPEEIYIHPYAVGAITSIPGSGSFCFIDARGVLNTLAGSVLQAQPQMSLTATLSTLYAQQTEDDLMEMEVDGKQSLDVNAVSKVFETGTSLDDLFEKVLKLVS</sequence>
<evidence type="ECO:0000256" key="1">
    <source>
        <dbReference type="ARBA" id="ARBA00004604"/>
    </source>
</evidence>
<evidence type="ECO:0000256" key="5">
    <source>
        <dbReference type="ARBA" id="ARBA00022737"/>
    </source>
</evidence>
<dbReference type="GO" id="GO:2000234">
    <property type="term" value="P:positive regulation of rRNA processing"/>
    <property type="evidence" value="ECO:0007669"/>
    <property type="project" value="TreeGrafter"/>
</dbReference>
<comment type="caution">
    <text evidence="10">The sequence shown here is derived from an EMBL/GenBank/DDBJ whole genome shotgun (WGS) entry which is preliminary data.</text>
</comment>
<reference evidence="10 11" key="1">
    <citation type="journal article" date="2023" name="Elife">
        <title>Identification of key yeast species and microbe-microbe interactions impacting larval growth of Drosophila in the wild.</title>
        <authorList>
            <person name="Mure A."/>
            <person name="Sugiura Y."/>
            <person name="Maeda R."/>
            <person name="Honda K."/>
            <person name="Sakurai N."/>
            <person name="Takahashi Y."/>
            <person name="Watada M."/>
            <person name="Katoh T."/>
            <person name="Gotoh A."/>
            <person name="Gotoh Y."/>
            <person name="Taniguchi I."/>
            <person name="Nakamura K."/>
            <person name="Hayashi T."/>
            <person name="Katayama T."/>
            <person name="Uemura T."/>
            <person name="Hattori Y."/>
        </authorList>
    </citation>
    <scope>NUCLEOTIDE SEQUENCE [LARGE SCALE GENOMIC DNA]</scope>
    <source>
        <strain evidence="10 11">SB-73</strain>
    </source>
</reference>
<dbReference type="Gene3D" id="2.130.10.10">
    <property type="entry name" value="YVTN repeat-like/Quinoprotein amine dehydrogenase"/>
    <property type="match status" value="2"/>
</dbReference>
<keyword evidence="11" id="KW-1185">Reference proteome</keyword>
<keyword evidence="3" id="KW-0698">rRNA processing</keyword>
<dbReference type="EMBL" id="BTGC01000008">
    <property type="protein sequence ID" value="GMM51583.1"/>
    <property type="molecule type" value="Genomic_DNA"/>
</dbReference>
<dbReference type="GO" id="GO:0045943">
    <property type="term" value="P:positive regulation of transcription by RNA polymerase I"/>
    <property type="evidence" value="ECO:0007669"/>
    <property type="project" value="InterPro"/>
</dbReference>
<proteinExistence type="predicted"/>
<dbReference type="GO" id="GO:0006364">
    <property type="term" value="P:rRNA processing"/>
    <property type="evidence" value="ECO:0007669"/>
    <property type="project" value="UniProtKB-KW"/>
</dbReference>
<dbReference type="SMART" id="SM00320">
    <property type="entry name" value="WD40"/>
    <property type="match status" value="4"/>
</dbReference>
<evidence type="ECO:0000256" key="8">
    <source>
        <dbReference type="PROSITE-ProRule" id="PRU00221"/>
    </source>
</evidence>
<dbReference type="PANTHER" id="PTHR44215:SF1">
    <property type="entry name" value="WD REPEAT-CONTAINING PROTEIN 75"/>
    <property type="match status" value="1"/>
</dbReference>
<feature type="repeat" description="WD" evidence="8">
    <location>
        <begin position="223"/>
        <end position="264"/>
    </location>
</feature>
<evidence type="ECO:0000256" key="7">
    <source>
        <dbReference type="ARBA" id="ARBA00023242"/>
    </source>
</evidence>
<evidence type="ECO:0000256" key="2">
    <source>
        <dbReference type="ARBA" id="ARBA00022517"/>
    </source>
</evidence>
<keyword evidence="2" id="KW-0690">Ribosome biogenesis</keyword>
<gene>
    <name evidence="10" type="ORF">DASB73_025460</name>
</gene>
<dbReference type="GO" id="GO:0032040">
    <property type="term" value="C:small-subunit processome"/>
    <property type="evidence" value="ECO:0007669"/>
    <property type="project" value="InterPro"/>
</dbReference>
<evidence type="ECO:0000313" key="11">
    <source>
        <dbReference type="Proteomes" id="UP001362899"/>
    </source>
</evidence>
<protein>
    <submittedName>
        <fullName evidence="10">Nan1 protein</fullName>
    </submittedName>
</protein>
<name>A0AAV5RLH3_STABA</name>
<keyword evidence="7" id="KW-0539">Nucleus</keyword>
<evidence type="ECO:0000259" key="9">
    <source>
        <dbReference type="Pfam" id="PF23769"/>
    </source>
</evidence>
<keyword evidence="4 8" id="KW-0853">WD repeat</keyword>